<proteinExistence type="predicted"/>
<keyword evidence="1" id="KW-0732">Signal</keyword>
<organism evidence="2 3">
    <name type="scientific">Armillaria novae-zelandiae</name>
    <dbReference type="NCBI Taxonomy" id="153914"/>
    <lineage>
        <taxon>Eukaryota</taxon>
        <taxon>Fungi</taxon>
        <taxon>Dikarya</taxon>
        <taxon>Basidiomycota</taxon>
        <taxon>Agaricomycotina</taxon>
        <taxon>Agaricomycetes</taxon>
        <taxon>Agaricomycetidae</taxon>
        <taxon>Agaricales</taxon>
        <taxon>Marasmiineae</taxon>
        <taxon>Physalacriaceae</taxon>
        <taxon>Armillaria</taxon>
    </lineage>
</organism>
<reference evidence="2" key="1">
    <citation type="submission" date="2023-06" db="EMBL/GenBank/DDBJ databases">
        <authorList>
            <consortium name="Lawrence Berkeley National Laboratory"/>
            <person name="Ahrendt S."/>
            <person name="Sahu N."/>
            <person name="Indic B."/>
            <person name="Wong-Bajracharya J."/>
            <person name="Merenyi Z."/>
            <person name="Ke H.-M."/>
            <person name="Monk M."/>
            <person name="Kocsube S."/>
            <person name="Drula E."/>
            <person name="Lipzen A."/>
            <person name="Balint B."/>
            <person name="Henrissat B."/>
            <person name="Andreopoulos B."/>
            <person name="Martin F.M."/>
            <person name="Harder C.B."/>
            <person name="Rigling D."/>
            <person name="Ford K.L."/>
            <person name="Foster G.D."/>
            <person name="Pangilinan J."/>
            <person name="Papanicolaou A."/>
            <person name="Barry K."/>
            <person name="LaButti K."/>
            <person name="Viragh M."/>
            <person name="Koriabine M."/>
            <person name="Yan M."/>
            <person name="Riley R."/>
            <person name="Champramary S."/>
            <person name="Plett K.L."/>
            <person name="Tsai I.J."/>
            <person name="Slot J."/>
            <person name="Sipos G."/>
            <person name="Plett J."/>
            <person name="Nagy L.G."/>
            <person name="Grigoriev I.V."/>
        </authorList>
    </citation>
    <scope>NUCLEOTIDE SEQUENCE</scope>
    <source>
        <strain evidence="2">ICMP 16352</strain>
    </source>
</reference>
<dbReference type="Proteomes" id="UP001175227">
    <property type="component" value="Unassembled WGS sequence"/>
</dbReference>
<feature type="chain" id="PRO_5041326871" description="Secreted protein" evidence="1">
    <location>
        <begin position="20"/>
        <end position="72"/>
    </location>
</feature>
<evidence type="ECO:0000313" key="2">
    <source>
        <dbReference type="EMBL" id="KAK0476069.1"/>
    </source>
</evidence>
<evidence type="ECO:0000313" key="3">
    <source>
        <dbReference type="Proteomes" id="UP001175227"/>
    </source>
</evidence>
<protein>
    <recommendedName>
        <fullName evidence="4">Secreted protein</fullName>
    </recommendedName>
</protein>
<dbReference type="EMBL" id="JAUEPR010000021">
    <property type="protein sequence ID" value="KAK0476069.1"/>
    <property type="molecule type" value="Genomic_DNA"/>
</dbReference>
<dbReference type="AlphaFoldDB" id="A0AA39UBA7"/>
<evidence type="ECO:0008006" key="4">
    <source>
        <dbReference type="Google" id="ProtNLM"/>
    </source>
</evidence>
<sequence>MIAALLFLMLLQNSNLLRSSVIFYLSSFTISGRGLYLTQTSNSSPTYKLCGAILSGDTARPALGWYTQRGAP</sequence>
<keyword evidence="3" id="KW-1185">Reference proteome</keyword>
<evidence type="ECO:0000256" key="1">
    <source>
        <dbReference type="SAM" id="SignalP"/>
    </source>
</evidence>
<feature type="signal peptide" evidence="1">
    <location>
        <begin position="1"/>
        <end position="19"/>
    </location>
</feature>
<comment type="caution">
    <text evidence="2">The sequence shown here is derived from an EMBL/GenBank/DDBJ whole genome shotgun (WGS) entry which is preliminary data.</text>
</comment>
<gene>
    <name evidence="2" type="ORF">IW261DRAFT_1491793</name>
</gene>
<name>A0AA39UBA7_9AGAR</name>
<accession>A0AA39UBA7</accession>